<keyword evidence="11" id="KW-0472">Membrane</keyword>
<evidence type="ECO:0000256" key="5">
    <source>
        <dbReference type="ARBA" id="ARBA00038035"/>
    </source>
</evidence>
<evidence type="ECO:0000256" key="8">
    <source>
        <dbReference type="ARBA" id="ARBA00049299"/>
    </source>
</evidence>
<dbReference type="PANTHER" id="PTHR48013:SF9">
    <property type="entry name" value="DUAL SPECIFICITY MITOGEN-ACTIVATED PROTEIN KINASE KINASE 5"/>
    <property type="match status" value="1"/>
</dbReference>
<dbReference type="InterPro" id="IPR000719">
    <property type="entry name" value="Prot_kinase_dom"/>
</dbReference>
<dbReference type="Pfam" id="PF00069">
    <property type="entry name" value="Pkinase"/>
    <property type="match status" value="1"/>
</dbReference>
<evidence type="ECO:0000256" key="6">
    <source>
        <dbReference type="ARBA" id="ARBA00038999"/>
    </source>
</evidence>
<protein>
    <recommendedName>
        <fullName evidence="6">mitogen-activated protein kinase kinase</fullName>
        <ecNumber evidence="6">2.7.12.2</ecNumber>
    </recommendedName>
</protein>
<dbReference type="PROSITE" id="PS00108">
    <property type="entry name" value="PROTEIN_KINASE_ST"/>
    <property type="match status" value="1"/>
</dbReference>
<dbReference type="PANTHER" id="PTHR48013">
    <property type="entry name" value="DUAL SPECIFICITY MITOGEN-ACTIVATED PROTEIN KINASE KINASE 5-RELATED"/>
    <property type="match status" value="1"/>
</dbReference>
<evidence type="ECO:0000313" key="13">
    <source>
        <dbReference type="EMBL" id="MDE8693377.1"/>
    </source>
</evidence>
<organism evidence="13 14">
    <name type="scientific">Bacteroides cellulosilyticus</name>
    <dbReference type="NCBI Taxonomy" id="246787"/>
    <lineage>
        <taxon>Bacteria</taxon>
        <taxon>Pseudomonadati</taxon>
        <taxon>Bacteroidota</taxon>
        <taxon>Bacteroidia</taxon>
        <taxon>Bacteroidales</taxon>
        <taxon>Bacteroidaceae</taxon>
        <taxon>Bacteroides</taxon>
    </lineage>
</organism>
<feature type="transmembrane region" description="Helical" evidence="11">
    <location>
        <begin position="307"/>
        <end position="329"/>
    </location>
</feature>
<evidence type="ECO:0000313" key="14">
    <source>
        <dbReference type="Proteomes" id="UP001221924"/>
    </source>
</evidence>
<name>A0AAW6M320_9BACE</name>
<accession>A0AAW6M320</accession>
<keyword evidence="11" id="KW-1133">Transmembrane helix</keyword>
<evidence type="ECO:0000259" key="12">
    <source>
        <dbReference type="PROSITE" id="PS50011"/>
    </source>
</evidence>
<dbReference type="SMART" id="SM00220">
    <property type="entry name" value="S_TKc"/>
    <property type="match status" value="1"/>
</dbReference>
<keyword evidence="11" id="KW-0812">Transmembrane</keyword>
<dbReference type="Gene3D" id="1.10.510.10">
    <property type="entry name" value="Transferase(Phosphotransferase) domain 1"/>
    <property type="match status" value="1"/>
</dbReference>
<evidence type="ECO:0000256" key="2">
    <source>
        <dbReference type="ARBA" id="ARBA00022741"/>
    </source>
</evidence>
<sequence length="330" mass="37442">MQRQNIVQRPNDPYIYLFVMGEWYCYNPADEPLGSGAMGTVYLGYRCKNSEKIAVKRVKDCYANNKMIRDRAKQEASLAFRHHNLVEMIGYCEYAPDNGPVFILSKFVSGMQVDDYVKLNLEDVVDRVEKICNIIYPVLDALDYVHSRGVIHRDIKPSNIMIENESNIRLMDLGIARMNGGNKFSAYGFIGTPQYSAPEQITRNKNSIIQINAATDIYELGITFYELLTGVNPFDMPTETETLTKQMKEALPNNDKIPRRLMQVIWKATEKEQGKRYQIASEFKEAIKEAMAAPVSTSTQIQEWVEANIGICIGGIAVLIIIIGLLTFIL</sequence>
<dbReference type="InterPro" id="IPR011009">
    <property type="entry name" value="Kinase-like_dom_sf"/>
</dbReference>
<dbReference type="AlphaFoldDB" id="A0AAW6M320"/>
<keyword evidence="1" id="KW-0808">Transferase</keyword>
<dbReference type="GO" id="GO:0004672">
    <property type="term" value="F:protein kinase activity"/>
    <property type="evidence" value="ECO:0007669"/>
    <property type="project" value="InterPro"/>
</dbReference>
<dbReference type="PROSITE" id="PS00107">
    <property type="entry name" value="PROTEIN_KINASE_ATP"/>
    <property type="match status" value="1"/>
</dbReference>
<keyword evidence="4 10" id="KW-0067">ATP-binding</keyword>
<feature type="binding site" evidence="10">
    <location>
        <position position="56"/>
    </location>
    <ligand>
        <name>ATP</name>
        <dbReference type="ChEBI" id="CHEBI:30616"/>
    </ligand>
</feature>
<dbReference type="EC" id="2.7.12.2" evidence="6"/>
<dbReference type="InterPro" id="IPR017441">
    <property type="entry name" value="Protein_kinase_ATP_BS"/>
</dbReference>
<evidence type="ECO:0000256" key="7">
    <source>
        <dbReference type="ARBA" id="ARBA00049014"/>
    </source>
</evidence>
<dbReference type="InterPro" id="IPR008271">
    <property type="entry name" value="Ser/Thr_kinase_AS"/>
</dbReference>
<dbReference type="RefSeq" id="WP_256141684.1">
    <property type="nucleotide sequence ID" value="NZ_JANFZY010000034.1"/>
</dbReference>
<comment type="similarity">
    <text evidence="5">Belongs to the protein kinase superfamily. STE Ser/Thr protein kinase family. MAP kinase kinase subfamily.</text>
</comment>
<dbReference type="CDD" id="cd14014">
    <property type="entry name" value="STKc_PknB_like"/>
    <property type="match status" value="1"/>
</dbReference>
<evidence type="ECO:0000256" key="9">
    <source>
        <dbReference type="ARBA" id="ARBA00051693"/>
    </source>
</evidence>
<dbReference type="PROSITE" id="PS50011">
    <property type="entry name" value="PROTEIN_KINASE_DOM"/>
    <property type="match status" value="1"/>
</dbReference>
<dbReference type="EMBL" id="JARFID010000003">
    <property type="protein sequence ID" value="MDE8693377.1"/>
    <property type="molecule type" value="Genomic_DNA"/>
</dbReference>
<evidence type="ECO:0000256" key="4">
    <source>
        <dbReference type="ARBA" id="ARBA00022840"/>
    </source>
</evidence>
<dbReference type="GO" id="GO:0005524">
    <property type="term" value="F:ATP binding"/>
    <property type="evidence" value="ECO:0007669"/>
    <property type="project" value="UniProtKB-UniRule"/>
</dbReference>
<comment type="caution">
    <text evidence="13">The sequence shown here is derived from an EMBL/GenBank/DDBJ whole genome shotgun (WGS) entry which is preliminary data.</text>
</comment>
<reference evidence="13" key="1">
    <citation type="submission" date="2023-03" db="EMBL/GenBank/DDBJ databases">
        <title>DFI Biobank Strains.</title>
        <authorList>
            <person name="Mostad J."/>
            <person name="Paddock L."/>
            <person name="Medina S."/>
            <person name="Waligurski E."/>
            <person name="Barat B."/>
            <person name="Smith R."/>
            <person name="Burgo V."/>
            <person name="Metcalfe C."/>
            <person name="Woodson C."/>
            <person name="Sundararajan A."/>
            <person name="Ramaswamy R."/>
            <person name="Lin H."/>
            <person name="Pamer E.G."/>
        </authorList>
    </citation>
    <scope>NUCLEOTIDE SEQUENCE</scope>
    <source>
        <strain evidence="13">DFI.9.5</strain>
    </source>
</reference>
<dbReference type="Proteomes" id="UP001221924">
    <property type="component" value="Unassembled WGS sequence"/>
</dbReference>
<keyword evidence="2 10" id="KW-0547">Nucleotide-binding</keyword>
<comment type="catalytic activity">
    <reaction evidence="8">
        <text>L-threonyl-[protein] + ATP = O-phospho-L-threonyl-[protein] + ADP + H(+)</text>
        <dbReference type="Rhea" id="RHEA:46608"/>
        <dbReference type="Rhea" id="RHEA-COMP:11060"/>
        <dbReference type="Rhea" id="RHEA-COMP:11605"/>
        <dbReference type="ChEBI" id="CHEBI:15378"/>
        <dbReference type="ChEBI" id="CHEBI:30013"/>
        <dbReference type="ChEBI" id="CHEBI:30616"/>
        <dbReference type="ChEBI" id="CHEBI:61977"/>
        <dbReference type="ChEBI" id="CHEBI:456216"/>
        <dbReference type="EC" id="2.7.12.2"/>
    </reaction>
</comment>
<evidence type="ECO:0000256" key="11">
    <source>
        <dbReference type="SAM" id="Phobius"/>
    </source>
</evidence>
<feature type="domain" description="Protein kinase" evidence="12">
    <location>
        <begin position="27"/>
        <end position="291"/>
    </location>
</feature>
<comment type="catalytic activity">
    <reaction evidence="9">
        <text>L-tyrosyl-[protein] + ATP = O-phospho-L-tyrosyl-[protein] + ADP + H(+)</text>
        <dbReference type="Rhea" id="RHEA:10596"/>
        <dbReference type="Rhea" id="RHEA-COMP:10136"/>
        <dbReference type="Rhea" id="RHEA-COMP:20101"/>
        <dbReference type="ChEBI" id="CHEBI:15378"/>
        <dbReference type="ChEBI" id="CHEBI:30616"/>
        <dbReference type="ChEBI" id="CHEBI:46858"/>
        <dbReference type="ChEBI" id="CHEBI:61978"/>
        <dbReference type="ChEBI" id="CHEBI:456216"/>
        <dbReference type="EC" id="2.7.12.2"/>
    </reaction>
</comment>
<evidence type="ECO:0000256" key="3">
    <source>
        <dbReference type="ARBA" id="ARBA00022777"/>
    </source>
</evidence>
<proteinExistence type="inferred from homology"/>
<evidence type="ECO:0000256" key="10">
    <source>
        <dbReference type="PROSITE-ProRule" id="PRU10141"/>
    </source>
</evidence>
<dbReference type="SUPFAM" id="SSF56112">
    <property type="entry name" value="Protein kinase-like (PK-like)"/>
    <property type="match status" value="1"/>
</dbReference>
<evidence type="ECO:0000256" key="1">
    <source>
        <dbReference type="ARBA" id="ARBA00022679"/>
    </source>
</evidence>
<comment type="catalytic activity">
    <reaction evidence="7">
        <text>L-seryl-[protein] + ATP = O-phospho-L-seryl-[protein] + ADP + H(+)</text>
        <dbReference type="Rhea" id="RHEA:17989"/>
        <dbReference type="Rhea" id="RHEA-COMP:9863"/>
        <dbReference type="Rhea" id="RHEA-COMP:11604"/>
        <dbReference type="ChEBI" id="CHEBI:15378"/>
        <dbReference type="ChEBI" id="CHEBI:29999"/>
        <dbReference type="ChEBI" id="CHEBI:30616"/>
        <dbReference type="ChEBI" id="CHEBI:83421"/>
        <dbReference type="ChEBI" id="CHEBI:456216"/>
        <dbReference type="EC" id="2.7.12.2"/>
    </reaction>
</comment>
<keyword evidence="3 13" id="KW-0418">Kinase</keyword>
<gene>
    <name evidence="13" type="ORF">PZH42_04610</name>
</gene>